<evidence type="ECO:0000256" key="1">
    <source>
        <dbReference type="ARBA" id="ARBA00004123"/>
    </source>
</evidence>
<accession>A0A6P8J942</accession>
<keyword evidence="14" id="KW-1185">Reference proteome</keyword>
<evidence type="ECO:0000256" key="4">
    <source>
        <dbReference type="ARBA" id="ARBA00022737"/>
    </source>
</evidence>
<keyword evidence="10" id="KW-0539">Nucleus</keyword>
<organism evidence="14 15">
    <name type="scientific">Actinia tenebrosa</name>
    <name type="common">Australian red waratah sea anemone</name>
    <dbReference type="NCBI Taxonomy" id="6105"/>
    <lineage>
        <taxon>Eukaryota</taxon>
        <taxon>Metazoa</taxon>
        <taxon>Cnidaria</taxon>
        <taxon>Anthozoa</taxon>
        <taxon>Hexacorallia</taxon>
        <taxon>Actiniaria</taxon>
        <taxon>Actiniidae</taxon>
        <taxon>Actinia</taxon>
    </lineage>
</organism>
<feature type="domain" description="C2H2-type" evidence="13">
    <location>
        <begin position="844"/>
        <end position="867"/>
    </location>
</feature>
<proteinExistence type="inferred from homology"/>
<feature type="compositionally biased region" description="Basic and acidic residues" evidence="12">
    <location>
        <begin position="666"/>
        <end position="679"/>
    </location>
</feature>
<dbReference type="FunFam" id="3.30.160.60:FF:000075">
    <property type="entry name" value="Putative zinc finger protein 536"/>
    <property type="match status" value="1"/>
</dbReference>
<name>A0A6P8J942_ACTTE</name>
<evidence type="ECO:0000313" key="15">
    <source>
        <dbReference type="RefSeq" id="XP_031573420.1"/>
    </source>
</evidence>
<gene>
    <name evidence="15" type="primary">LOC116307364</name>
</gene>
<dbReference type="GO" id="GO:0008270">
    <property type="term" value="F:zinc ion binding"/>
    <property type="evidence" value="ECO:0007669"/>
    <property type="project" value="UniProtKB-KW"/>
</dbReference>
<reference evidence="15" key="1">
    <citation type="submission" date="2025-08" db="UniProtKB">
        <authorList>
            <consortium name="RefSeq"/>
        </authorList>
    </citation>
    <scope>IDENTIFICATION</scope>
    <source>
        <tissue evidence="15">Tentacle</tissue>
    </source>
</reference>
<feature type="compositionally biased region" description="Basic and acidic residues" evidence="12">
    <location>
        <begin position="117"/>
        <end position="169"/>
    </location>
</feature>
<dbReference type="InterPro" id="IPR013087">
    <property type="entry name" value="Znf_C2H2_type"/>
</dbReference>
<dbReference type="FunFam" id="3.30.160.60:FF:000176">
    <property type="entry name" value="zinc finger protein 70"/>
    <property type="match status" value="1"/>
</dbReference>
<dbReference type="OrthoDB" id="9622403at2759"/>
<evidence type="ECO:0000256" key="3">
    <source>
        <dbReference type="ARBA" id="ARBA00022723"/>
    </source>
</evidence>
<feature type="domain" description="C2H2-type" evidence="13">
    <location>
        <begin position="704"/>
        <end position="731"/>
    </location>
</feature>
<evidence type="ECO:0000256" key="5">
    <source>
        <dbReference type="ARBA" id="ARBA00022771"/>
    </source>
</evidence>
<evidence type="ECO:0000256" key="2">
    <source>
        <dbReference type="ARBA" id="ARBA00006991"/>
    </source>
</evidence>
<feature type="region of interest" description="Disordered" evidence="12">
    <location>
        <begin position="103"/>
        <end position="173"/>
    </location>
</feature>
<dbReference type="Gene3D" id="3.30.160.60">
    <property type="entry name" value="Classic Zinc Finger"/>
    <property type="match status" value="6"/>
</dbReference>
<dbReference type="SUPFAM" id="SSF57667">
    <property type="entry name" value="beta-beta-alpha zinc fingers"/>
    <property type="match status" value="3"/>
</dbReference>
<feature type="domain" description="C2H2-type" evidence="13">
    <location>
        <begin position="760"/>
        <end position="787"/>
    </location>
</feature>
<keyword evidence="3" id="KW-0479">Metal-binding</keyword>
<keyword evidence="9" id="KW-0804">Transcription</keyword>
<dbReference type="GO" id="GO:0003677">
    <property type="term" value="F:DNA binding"/>
    <property type="evidence" value="ECO:0007669"/>
    <property type="project" value="UniProtKB-KW"/>
</dbReference>
<evidence type="ECO:0000256" key="10">
    <source>
        <dbReference type="ARBA" id="ARBA00023242"/>
    </source>
</evidence>
<dbReference type="InParanoid" id="A0A6P8J942"/>
<feature type="domain" description="C2H2-type" evidence="13">
    <location>
        <begin position="816"/>
        <end position="843"/>
    </location>
</feature>
<keyword evidence="8" id="KW-0238">DNA-binding</keyword>
<evidence type="ECO:0000259" key="13">
    <source>
        <dbReference type="PROSITE" id="PS50157"/>
    </source>
</evidence>
<dbReference type="FunFam" id="3.30.160.60:FF:000446">
    <property type="entry name" value="Zinc finger protein"/>
    <property type="match status" value="1"/>
</dbReference>
<evidence type="ECO:0000256" key="11">
    <source>
        <dbReference type="PROSITE-ProRule" id="PRU00042"/>
    </source>
</evidence>
<evidence type="ECO:0000256" key="7">
    <source>
        <dbReference type="ARBA" id="ARBA00023015"/>
    </source>
</evidence>
<evidence type="ECO:0000256" key="9">
    <source>
        <dbReference type="ARBA" id="ARBA00023163"/>
    </source>
</evidence>
<dbReference type="Pfam" id="PF00096">
    <property type="entry name" value="zf-C2H2"/>
    <property type="match status" value="4"/>
</dbReference>
<dbReference type="GeneID" id="116307364"/>
<evidence type="ECO:0000313" key="14">
    <source>
        <dbReference type="Proteomes" id="UP000515163"/>
    </source>
</evidence>
<dbReference type="FunFam" id="3.30.160.60:FF:000624">
    <property type="entry name" value="zinc finger protein 697"/>
    <property type="match status" value="1"/>
</dbReference>
<feature type="compositionally biased region" description="Basic and acidic residues" evidence="12">
    <location>
        <begin position="623"/>
        <end position="654"/>
    </location>
</feature>
<dbReference type="InterPro" id="IPR036236">
    <property type="entry name" value="Znf_C2H2_sf"/>
</dbReference>
<dbReference type="PROSITE" id="PS50157">
    <property type="entry name" value="ZINC_FINGER_C2H2_2"/>
    <property type="match status" value="6"/>
</dbReference>
<keyword evidence="4" id="KW-0677">Repeat</keyword>
<sequence length="876" mass="101399">MESYGCSYSDVNVVRRSHYHNMLKQRTVVVKDPNAKAKRETAAVNDVDSGPMIVVEVQVKKEKTDDEHQSGIDVSRPKSFFYEAQTSLKGNSPRLPKDTNFAAVKEERRGNQSSSNDTKDTREVGGTEKDFHEIKESTQRRKTDVSRDGGKIHDATEMSSPNERKDSKQTNKKRKLYELHTEEHSLRNDFREFHPTSHARPLEAPIWHQAKEGERKMPQDANNIAYTQFNKTYADPYPTYERIGIHEMPSDYRVVAGSGCKLGPRPNNEQVHRNSAYLPSIDPRNRKCFITEEPSARYVPDEQAYRSLQEERLPRWHPKYGVLFANPNRSECYSKNEPKSFKQSEEDGGFQSKERFEHHYPYRLQADSNWPYFNRIAGKDDVYDKQRIAFLRVEHPGAERNNQTKAFDAFSTEQHPGNRPSTGEYVRYLPVPNMLIPTPKPEFLFNGLSNVPFDIRRPFPVTDNGSLAFIEKEKVFYPCCNEEIPLIHYNNVTSNARWLDTRNERQRFDEFQASKSEVPFTNQTQTMILDDAGARIIHMNDLGYKQKRSRGQRERFKDVPLPVHATVMEDEFSKKDFPTEETITAENHIRRIDKDRRKDKIFSSYSAHNSERKANGDETPTAWKDKVDESRSSKEILEGKKCDTTKEERNEKSGESGSKLIAVSQVKKEKTKALEDPKNSETQPKISLDQAAENQDDSNSKKAIICSVCKKTFNRTSNLYTHMRTHSANKPHACEFCGKRFHQKADLRIHRYIHTGEKPHKCAKCGRGFKQLTHLKYHMRTHSDVRMYKCQYCDKGFNQKSNLQAHIFGHTGQRPHKCETCGKGFTLASTLNTHKRIHLPNKPFKCEFCDRAFYQKNALKMHYVSTHPYSSGVCLV</sequence>
<dbReference type="FunFam" id="3.30.160.60:FF:000702">
    <property type="entry name" value="Transcription factor E4F1 isoform 1"/>
    <property type="match status" value="1"/>
</dbReference>
<dbReference type="PROSITE" id="PS00028">
    <property type="entry name" value="ZINC_FINGER_C2H2_1"/>
    <property type="match status" value="6"/>
</dbReference>
<dbReference type="GO" id="GO:0005634">
    <property type="term" value="C:nucleus"/>
    <property type="evidence" value="ECO:0007669"/>
    <property type="project" value="UniProtKB-SubCell"/>
</dbReference>
<dbReference type="PANTHER" id="PTHR16515">
    <property type="entry name" value="PR DOMAIN ZINC FINGER PROTEIN"/>
    <property type="match status" value="1"/>
</dbReference>
<dbReference type="KEGG" id="aten:116307364"/>
<dbReference type="InterPro" id="IPR050331">
    <property type="entry name" value="Zinc_finger"/>
</dbReference>
<dbReference type="GO" id="GO:0010468">
    <property type="term" value="P:regulation of gene expression"/>
    <property type="evidence" value="ECO:0007669"/>
    <property type="project" value="TreeGrafter"/>
</dbReference>
<comment type="similarity">
    <text evidence="2">Belongs to the krueppel C2H2-type zinc-finger protein family.</text>
</comment>
<keyword evidence="7" id="KW-0805">Transcription regulation</keyword>
<feature type="domain" description="C2H2-type" evidence="13">
    <location>
        <begin position="732"/>
        <end position="759"/>
    </location>
</feature>
<evidence type="ECO:0000256" key="12">
    <source>
        <dbReference type="SAM" id="MobiDB-lite"/>
    </source>
</evidence>
<feature type="region of interest" description="Disordered" evidence="12">
    <location>
        <begin position="604"/>
        <end position="695"/>
    </location>
</feature>
<keyword evidence="6" id="KW-0862">Zinc</keyword>
<keyword evidence="5 11" id="KW-0863">Zinc-finger</keyword>
<dbReference type="AlphaFoldDB" id="A0A6P8J942"/>
<feature type="domain" description="C2H2-type" evidence="13">
    <location>
        <begin position="788"/>
        <end position="815"/>
    </location>
</feature>
<comment type="subcellular location">
    <subcellularLocation>
        <location evidence="1">Nucleus</location>
    </subcellularLocation>
</comment>
<dbReference type="SMART" id="SM00355">
    <property type="entry name" value="ZnF_C2H2"/>
    <property type="match status" value="6"/>
</dbReference>
<evidence type="ECO:0000256" key="8">
    <source>
        <dbReference type="ARBA" id="ARBA00023125"/>
    </source>
</evidence>
<dbReference type="FunFam" id="3.30.160.60:FF:000345">
    <property type="entry name" value="Zinc finger protein Gfi-1"/>
    <property type="match status" value="1"/>
</dbReference>
<dbReference type="Proteomes" id="UP000515163">
    <property type="component" value="Unplaced"/>
</dbReference>
<protein>
    <submittedName>
        <fullName evidence="15">Uncharacterized protein LOC116307364</fullName>
    </submittedName>
</protein>
<dbReference type="RefSeq" id="XP_031573420.1">
    <property type="nucleotide sequence ID" value="XM_031717560.1"/>
</dbReference>
<evidence type="ECO:0000256" key="6">
    <source>
        <dbReference type="ARBA" id="ARBA00022833"/>
    </source>
</evidence>
<dbReference type="PANTHER" id="PTHR16515:SF49">
    <property type="entry name" value="GASTRULA ZINC FINGER PROTEIN XLCGF49.1-LIKE-RELATED"/>
    <property type="match status" value="1"/>
</dbReference>